<feature type="region of interest" description="Disordered" evidence="1">
    <location>
        <begin position="438"/>
        <end position="482"/>
    </location>
</feature>
<organism evidence="2 3">
    <name type="scientific">Eptatretus burgeri</name>
    <name type="common">Inshore hagfish</name>
    <dbReference type="NCBI Taxonomy" id="7764"/>
    <lineage>
        <taxon>Eukaryota</taxon>
        <taxon>Metazoa</taxon>
        <taxon>Chordata</taxon>
        <taxon>Craniata</taxon>
        <taxon>Vertebrata</taxon>
        <taxon>Cyclostomata</taxon>
        <taxon>Myxini</taxon>
        <taxon>Myxiniformes</taxon>
        <taxon>Myxinidae</taxon>
        <taxon>Eptatretinae</taxon>
        <taxon>Eptatretus</taxon>
    </lineage>
</organism>
<feature type="compositionally biased region" description="Basic and acidic residues" evidence="1">
    <location>
        <begin position="335"/>
        <end position="344"/>
    </location>
</feature>
<sequence>MNRPPHSFRPSFPSHEVRRMSLLPSPRPPPPNDWKGGYHEREPYERHGPRGWNEEGRDYQGDEYFDYNAWPQIQNRPPSCIPPTKDLPYERIRISPTRREGPRPLMAGISHSVQPVREYRIRQHDSDYDYGFDNDPREVAGSSLPPWRMPPCVDWHNEPSRAEDWDEQGGWPYDGPRRVRGRPVPLMDETPSSRPGSLPREWASERLHPGSRAAHPRLLHEESMPGVHPLIDNLPYDKPSVQGDGPPAGGMHVSVHEYWHGGRTDTEGVPSPAQKNDFLGRRPPKFPHTCTLCVRPISGVKDWNAHLKGKVHQTLCQELLARYPNWKPEKWMTNENRAKAEKTTRSKPVGTDKVQVEEMDLDDSGDEASNKNADANSASNARSVEADTAGNGVGRSTTNSAANSSGKSGESELEKYKMLLSKEREVNKLLQQRLHQYYEDKQSSQGEIPSFDNYPAKKELPTEKEQFQLQSARQTRIPFGFR</sequence>
<evidence type="ECO:0000313" key="3">
    <source>
        <dbReference type="Proteomes" id="UP000694388"/>
    </source>
</evidence>
<evidence type="ECO:0000256" key="1">
    <source>
        <dbReference type="SAM" id="MobiDB-lite"/>
    </source>
</evidence>
<feature type="region of interest" description="Disordered" evidence="1">
    <location>
        <begin position="335"/>
        <end position="416"/>
    </location>
</feature>
<feature type="compositionally biased region" description="Basic and acidic residues" evidence="1">
    <location>
        <begin position="455"/>
        <end position="466"/>
    </location>
</feature>
<feature type="region of interest" description="Disordered" evidence="1">
    <location>
        <begin position="160"/>
        <end position="212"/>
    </location>
</feature>
<dbReference type="Ensembl" id="ENSEBUT00000013713.1">
    <property type="protein sequence ID" value="ENSEBUP00000013137.1"/>
    <property type="gene ID" value="ENSEBUG00000008313.1"/>
</dbReference>
<feature type="compositionally biased region" description="Basic and acidic residues" evidence="1">
    <location>
        <begin position="36"/>
        <end position="57"/>
    </location>
</feature>
<dbReference type="AlphaFoldDB" id="A0A8C4QD62"/>
<evidence type="ECO:0008006" key="4">
    <source>
        <dbReference type="Google" id="ProtNLM"/>
    </source>
</evidence>
<protein>
    <recommendedName>
        <fullName evidence="4">U1-type domain-containing protein</fullName>
    </recommendedName>
</protein>
<reference evidence="2" key="2">
    <citation type="submission" date="2025-09" db="UniProtKB">
        <authorList>
            <consortium name="Ensembl"/>
        </authorList>
    </citation>
    <scope>IDENTIFICATION</scope>
</reference>
<feature type="compositionally biased region" description="Low complexity" evidence="1">
    <location>
        <begin position="370"/>
        <end position="383"/>
    </location>
</feature>
<proteinExistence type="predicted"/>
<feature type="region of interest" description="Disordered" evidence="1">
    <location>
        <begin position="1"/>
        <end position="57"/>
    </location>
</feature>
<keyword evidence="3" id="KW-1185">Reference proteome</keyword>
<feature type="compositionally biased region" description="Acidic residues" evidence="1">
    <location>
        <begin position="357"/>
        <end position="366"/>
    </location>
</feature>
<evidence type="ECO:0000313" key="2">
    <source>
        <dbReference type="Ensembl" id="ENSEBUP00000013137.1"/>
    </source>
</evidence>
<name>A0A8C4QD62_EPTBU</name>
<accession>A0A8C4QD62</accession>
<reference evidence="2" key="1">
    <citation type="submission" date="2025-08" db="UniProtKB">
        <authorList>
            <consortium name="Ensembl"/>
        </authorList>
    </citation>
    <scope>IDENTIFICATION</scope>
</reference>
<feature type="compositionally biased region" description="Low complexity" evidence="1">
    <location>
        <begin position="1"/>
        <end position="24"/>
    </location>
</feature>
<dbReference type="Proteomes" id="UP000694388">
    <property type="component" value="Unplaced"/>
</dbReference>
<feature type="compositionally biased region" description="Polar residues" evidence="1">
    <location>
        <begin position="394"/>
        <end position="403"/>
    </location>
</feature>